<dbReference type="Proteomes" id="UP000045706">
    <property type="component" value="Unassembled WGS sequence"/>
</dbReference>
<feature type="transmembrane region" description="Helical" evidence="8">
    <location>
        <begin position="754"/>
        <end position="773"/>
    </location>
</feature>
<feature type="transmembrane region" description="Helical" evidence="8">
    <location>
        <begin position="390"/>
        <end position="412"/>
    </location>
</feature>
<protein>
    <recommendedName>
        <fullName evidence="10">ML-like domain-containing protein</fullName>
    </recommendedName>
</protein>
<evidence type="ECO:0000256" key="9">
    <source>
        <dbReference type="SAM" id="SignalP"/>
    </source>
</evidence>
<evidence type="ECO:0000313" key="11">
    <source>
        <dbReference type="EMBL" id="CRK38512.1"/>
    </source>
</evidence>
<proteinExistence type="inferred from homology"/>
<evidence type="ECO:0000313" key="12">
    <source>
        <dbReference type="Proteomes" id="UP000045706"/>
    </source>
</evidence>
<dbReference type="Pfam" id="PF14558">
    <property type="entry name" value="TRP_N"/>
    <property type="match status" value="1"/>
</dbReference>
<evidence type="ECO:0000256" key="4">
    <source>
        <dbReference type="ARBA" id="ARBA00022729"/>
    </source>
</evidence>
<evidence type="ECO:0000256" key="6">
    <source>
        <dbReference type="ARBA" id="ARBA00023136"/>
    </source>
</evidence>
<comment type="subcellular location">
    <subcellularLocation>
        <location evidence="1">Membrane</location>
        <topology evidence="1">Multi-pass membrane protein</topology>
    </subcellularLocation>
</comment>
<comment type="similarity">
    <text evidence="2">Belongs to the transient receptor potential (TRP) ion channel family.</text>
</comment>
<keyword evidence="6 8" id="KW-0472">Membrane</keyword>
<accession>A0A0G4MWB4</accession>
<dbReference type="Pfam" id="PF06011">
    <property type="entry name" value="TRP"/>
    <property type="match status" value="1"/>
</dbReference>
<feature type="chain" id="PRO_5002567589" description="ML-like domain-containing protein" evidence="9">
    <location>
        <begin position="32"/>
        <end position="1029"/>
    </location>
</feature>
<dbReference type="EMBL" id="CVQI01031541">
    <property type="protein sequence ID" value="CRK38512.1"/>
    <property type="molecule type" value="Genomic_DNA"/>
</dbReference>
<evidence type="ECO:0000256" key="1">
    <source>
        <dbReference type="ARBA" id="ARBA00004141"/>
    </source>
</evidence>
<feature type="transmembrane region" description="Helical" evidence="8">
    <location>
        <begin position="785"/>
        <end position="804"/>
    </location>
</feature>
<evidence type="ECO:0000259" key="10">
    <source>
        <dbReference type="SMART" id="SM01320"/>
    </source>
</evidence>
<keyword evidence="5 8" id="KW-1133">Transmembrane helix</keyword>
<feature type="transmembrane region" description="Helical" evidence="8">
    <location>
        <begin position="728"/>
        <end position="748"/>
    </location>
</feature>
<sequence length="1029" mass="114293">MDNKIISHPGRLKEPYLLLLLLSLLFQHTRCSLLENALLHSQLQSFRLHRTYNLPRTLPPSRTNHRGLRAFQLLRTYSPRRLARQDRYRASHVCQPSHYDSATSQISRDTLDNPQAYPILLISLHCNTEQTSGALCPTSARHVRLCQPTLAFHDMARTWRESWVVVLWVAVVGWIVPTLAQDRETVYQEFNDTNGVTRQFAVDRYPALFSGDFADCLGGQSLFNITKFDTGYFKDNRTVVFHLDGNTNVRQENLIMHITVEAYGKSRFDTTFDPCGSPRIDSLCPLNADRAVEAWAAFPISPDDVEGMPSISLDIPDFEGSATLRLFANSSETEIGCFRAVMHNGRSFSHPNAISSALAGFTAIAILSSFATAIYGVSIPHIRTHYAHSFSVLIIFEAFQTIYFSGALSVSWPSVLPAFWSNFAWSTGLIYSESIVDSLAGFAGISGNASQVGGAGSAVINTEGGLVQQIYGRSVELLTPKNLLSRAVTPYNASDPYDYKWGGNPVTPGMPLPGTWQGFPGTLSMVEIPAAGAFLVALIWWIVAIGLVAVSVTACKFLLDFLAAMNIIKADRFTYFRSHLPGYLAASVLRTLLIASPALITLALFQFNIKAPAGPTAIAAIIFLLVLVGMGGLVTYACYFRLRFGKYETGPDRIVFEKGTLFNVVPFVAATRASNLGEKESSAKRYGSMPFFRVRFIDDDPNRTTVHKDEAYIKRFGWLAAHYRRSRWWFFALWLSYQFIRACFLGGGVRSPLAQVYGLFIFEIISFVLFIKLSPYEGRRNSTVAIWLLGVSKIITAGFSIAFLPEFGIGRILSTILGIIIIVIQAFLVLAVLALVILGAFSSWMSLHRNRETFKPDKLDGIRIQYYEHMQNTAPDMPPPPKADASNTEAVVQTFQVNDVRRTRKIEDEDDELTDLEGPSNSSAIQLGPINRSSQANSVSSRYSVGSLPRRARPHRTSWSAKDFAEWDAQSDRAPARPESLVGGSTRPLQAHSRQRSSSLRQIAHLNSQASLKMPQDIPESAQDIQRGP</sequence>
<feature type="region of interest" description="Disordered" evidence="7">
    <location>
        <begin position="901"/>
        <end position="1029"/>
    </location>
</feature>
<dbReference type="AlphaFoldDB" id="A0A0G4MWB4"/>
<evidence type="ECO:0000256" key="8">
    <source>
        <dbReference type="SAM" id="Phobius"/>
    </source>
</evidence>
<name>A0A0G4MWB4_VERLO</name>
<dbReference type="SMART" id="SM01320">
    <property type="entry name" value="TRP_N"/>
    <property type="match status" value="1"/>
</dbReference>
<evidence type="ECO:0000256" key="5">
    <source>
        <dbReference type="ARBA" id="ARBA00022989"/>
    </source>
</evidence>
<feature type="compositionally biased region" description="Polar residues" evidence="7">
    <location>
        <begin position="996"/>
        <end position="1011"/>
    </location>
</feature>
<dbReference type="PANTHER" id="PTHR31145:SF7">
    <property type="entry name" value="TRP-LIKE ION CHANNEL"/>
    <property type="match status" value="1"/>
</dbReference>
<organism evidence="11 12">
    <name type="scientific">Verticillium longisporum</name>
    <name type="common">Verticillium dahliae var. longisporum</name>
    <dbReference type="NCBI Taxonomy" id="100787"/>
    <lineage>
        <taxon>Eukaryota</taxon>
        <taxon>Fungi</taxon>
        <taxon>Dikarya</taxon>
        <taxon>Ascomycota</taxon>
        <taxon>Pezizomycotina</taxon>
        <taxon>Sordariomycetes</taxon>
        <taxon>Hypocreomycetidae</taxon>
        <taxon>Glomerellales</taxon>
        <taxon>Plectosphaerellaceae</taxon>
        <taxon>Verticillium</taxon>
    </lineage>
</organism>
<dbReference type="GO" id="GO:0016020">
    <property type="term" value="C:membrane"/>
    <property type="evidence" value="ECO:0007669"/>
    <property type="project" value="UniProtKB-SubCell"/>
</dbReference>
<dbReference type="InterPro" id="IPR032800">
    <property type="entry name" value="TRP_N"/>
</dbReference>
<dbReference type="InterPro" id="IPR010308">
    <property type="entry name" value="TRP_C"/>
</dbReference>
<dbReference type="GO" id="GO:0009272">
    <property type="term" value="P:fungal-type cell wall biogenesis"/>
    <property type="evidence" value="ECO:0007669"/>
    <property type="project" value="TreeGrafter"/>
</dbReference>
<feature type="transmembrane region" description="Helical" evidence="8">
    <location>
        <begin position="580"/>
        <end position="605"/>
    </location>
</feature>
<gene>
    <name evidence="11" type="ORF">BN1723_015332</name>
</gene>
<feature type="compositionally biased region" description="Polar residues" evidence="7">
    <location>
        <begin position="919"/>
        <end position="944"/>
    </location>
</feature>
<feature type="transmembrane region" description="Helical" evidence="8">
    <location>
        <begin position="533"/>
        <end position="559"/>
    </location>
</feature>
<evidence type="ECO:0000256" key="2">
    <source>
        <dbReference type="ARBA" id="ARBA00010642"/>
    </source>
</evidence>
<dbReference type="InterPro" id="IPR040241">
    <property type="entry name" value="TRP_Flc/Pkd2-like"/>
</dbReference>
<keyword evidence="3 8" id="KW-0812">Transmembrane</keyword>
<feature type="transmembrane region" description="Helical" evidence="8">
    <location>
        <begin position="816"/>
        <end position="841"/>
    </location>
</feature>
<dbReference type="GO" id="GO:0055085">
    <property type="term" value="P:transmembrane transport"/>
    <property type="evidence" value="ECO:0007669"/>
    <property type="project" value="TreeGrafter"/>
</dbReference>
<evidence type="ECO:0000256" key="3">
    <source>
        <dbReference type="ARBA" id="ARBA00022692"/>
    </source>
</evidence>
<keyword evidence="4 9" id="KW-0732">Signal</keyword>
<feature type="transmembrane region" description="Helical" evidence="8">
    <location>
        <begin position="617"/>
        <end position="639"/>
    </location>
</feature>
<feature type="domain" description="ML-like" evidence="10">
    <location>
        <begin position="206"/>
        <end position="349"/>
    </location>
</feature>
<dbReference type="PANTHER" id="PTHR31145">
    <property type="entry name" value="INTEGRAL MEMBRANE PROTEIN (AFU_ORTHOLOGUE AFUA_7G01610)"/>
    <property type="match status" value="1"/>
</dbReference>
<reference evidence="12" key="1">
    <citation type="submission" date="2015-05" db="EMBL/GenBank/DDBJ databases">
        <authorList>
            <person name="Fogelqvist Johan"/>
        </authorList>
    </citation>
    <scope>NUCLEOTIDE SEQUENCE [LARGE SCALE GENOMIC DNA]</scope>
</reference>
<feature type="signal peptide" evidence="9">
    <location>
        <begin position="1"/>
        <end position="31"/>
    </location>
</feature>
<feature type="transmembrane region" description="Helical" evidence="8">
    <location>
        <begin position="357"/>
        <end position="378"/>
    </location>
</feature>
<evidence type="ECO:0000256" key="7">
    <source>
        <dbReference type="SAM" id="MobiDB-lite"/>
    </source>
</evidence>